<dbReference type="SUPFAM" id="SSF51905">
    <property type="entry name" value="FAD/NAD(P)-binding domain"/>
    <property type="match status" value="1"/>
</dbReference>
<dbReference type="EMBL" id="SOBT01000009">
    <property type="protein sequence ID" value="TDU28249.1"/>
    <property type="molecule type" value="Genomic_DNA"/>
</dbReference>
<protein>
    <submittedName>
        <fullName evidence="5">2,4-dichlorophenol 6-monooxygenase</fullName>
    </submittedName>
</protein>
<comment type="caution">
    <text evidence="5">The sequence shown here is derived from an EMBL/GenBank/DDBJ whole genome shotgun (WGS) entry which is preliminary data.</text>
</comment>
<proteinExistence type="predicted"/>
<dbReference type="Pfam" id="PF01494">
    <property type="entry name" value="FAD_binding_3"/>
    <property type="match status" value="1"/>
</dbReference>
<dbReference type="AlphaFoldDB" id="A0A4R7P4D0"/>
<dbReference type="Gene3D" id="3.30.9.10">
    <property type="entry name" value="D-Amino Acid Oxidase, subunit A, domain 2"/>
    <property type="match status" value="1"/>
</dbReference>
<feature type="domain" description="FAD-binding" evidence="4">
    <location>
        <begin position="6"/>
        <end position="378"/>
    </location>
</feature>
<dbReference type="PANTHER" id="PTHR43004">
    <property type="entry name" value="TRK SYSTEM POTASSIUM UPTAKE PROTEIN"/>
    <property type="match status" value="1"/>
</dbReference>
<keyword evidence="5" id="KW-0503">Monooxygenase</keyword>
<keyword evidence="3" id="KW-0274">FAD</keyword>
<evidence type="ECO:0000313" key="6">
    <source>
        <dbReference type="Proteomes" id="UP000295341"/>
    </source>
</evidence>
<keyword evidence="6" id="KW-1185">Reference proteome</keyword>
<dbReference type="GO" id="GO:0016709">
    <property type="term" value="F:oxidoreductase activity, acting on paired donors, with incorporation or reduction of molecular oxygen, NAD(P)H as one donor, and incorporation of one atom of oxygen"/>
    <property type="evidence" value="ECO:0007669"/>
    <property type="project" value="UniProtKB-ARBA"/>
</dbReference>
<dbReference type="InterPro" id="IPR050641">
    <property type="entry name" value="RIFMO-like"/>
</dbReference>
<reference evidence="5 6" key="1">
    <citation type="submission" date="2019-03" db="EMBL/GenBank/DDBJ databases">
        <title>Genomic Encyclopedia of Type Strains, Phase IV (KMG-IV): sequencing the most valuable type-strain genomes for metagenomic binning, comparative biology and taxonomic classification.</title>
        <authorList>
            <person name="Goeker M."/>
        </authorList>
    </citation>
    <scope>NUCLEOTIDE SEQUENCE [LARGE SCALE GENOMIC DNA]</scope>
    <source>
        <strain evidence="5 6">DSM 26377</strain>
    </source>
</reference>
<keyword evidence="2" id="KW-0285">Flavoprotein</keyword>
<dbReference type="Proteomes" id="UP000295341">
    <property type="component" value="Unassembled WGS sequence"/>
</dbReference>
<dbReference type="Gene3D" id="3.40.30.120">
    <property type="match status" value="1"/>
</dbReference>
<sequence>MSALHTDILVVGAGGCGLNLSIFLADLGVDFVTVERNTELANLPKAHYLNQRTMEILRQHGVEDDIRALGTPPDNMSRAMWLTTLGGDGPFDRKVIFEMDGIGGTGESQRAIYDRDSACRSANLPLIRSEPIFRRHADTRAPGRLRFGHELVSFTQDADGVDAIVKNLKTAETLSVRAKYLVGADGGRTIGKSLGNTMVGPSGLAKNVTVHFSADLSKLLLDDRVMLHFFIHPTRRGPLASGALVPAGGDDAKWGRHSAEWIFHFMVAPDDPSRFDEAMVTQQIRELLKLPDLQMTVHKISHWMIEAVLASKYRFGRVLLAGDAVHRHPPASGLGLNTGIQDAHNLAWKLASVIRGDAGDALLDSYEQERRPIGSFNVAWALSSYWNHLLSAASIFAIHPANVYEAVGQPDEDNEISGLFANTPDGRMRRARMQEVFGTHRVEMFDHDVELGFVYENGALVPDGTPLPERDPWGSEYRPTTRPGHRLPHAWLESKGERVSTHDLLDERGSFLLIANASGGAWCQAARAIAQERGLRLRAVRVAADGDVLDTDRHWATLCGVGEAGAVLVRPDGMVAWRCATAPADAPQQLRTVFHQLLGPKAG</sequence>
<evidence type="ECO:0000256" key="1">
    <source>
        <dbReference type="ARBA" id="ARBA00001974"/>
    </source>
</evidence>
<evidence type="ECO:0000259" key="4">
    <source>
        <dbReference type="Pfam" id="PF01494"/>
    </source>
</evidence>
<dbReference type="PANTHER" id="PTHR43004:SF19">
    <property type="entry name" value="BINDING MONOOXYGENASE, PUTATIVE (JCVI)-RELATED"/>
    <property type="match status" value="1"/>
</dbReference>
<dbReference type="Pfam" id="PF21274">
    <property type="entry name" value="Rng_hyd_C"/>
    <property type="match status" value="1"/>
</dbReference>
<keyword evidence="5" id="KW-0560">Oxidoreductase</keyword>
<dbReference type="InterPro" id="IPR002938">
    <property type="entry name" value="FAD-bd"/>
</dbReference>
<comment type="cofactor">
    <cofactor evidence="1">
        <name>FAD</name>
        <dbReference type="ChEBI" id="CHEBI:57692"/>
    </cofactor>
</comment>
<dbReference type="Gene3D" id="3.50.50.60">
    <property type="entry name" value="FAD/NAD(P)-binding domain"/>
    <property type="match status" value="1"/>
</dbReference>
<evidence type="ECO:0000256" key="3">
    <source>
        <dbReference type="ARBA" id="ARBA00022827"/>
    </source>
</evidence>
<gene>
    <name evidence="5" type="ORF">DFR24_2616</name>
</gene>
<accession>A0A4R7P4D0</accession>
<dbReference type="RefSeq" id="WP_210772359.1">
    <property type="nucleotide sequence ID" value="NZ_MWIN01000005.1"/>
</dbReference>
<dbReference type="GO" id="GO:0071949">
    <property type="term" value="F:FAD binding"/>
    <property type="evidence" value="ECO:0007669"/>
    <property type="project" value="InterPro"/>
</dbReference>
<dbReference type="InterPro" id="IPR036188">
    <property type="entry name" value="FAD/NAD-bd_sf"/>
</dbReference>
<name>A0A4R7P4D0_9GAMM</name>
<organism evidence="5 6">
    <name type="scientific">Panacagrimonas perspica</name>
    <dbReference type="NCBI Taxonomy" id="381431"/>
    <lineage>
        <taxon>Bacteria</taxon>
        <taxon>Pseudomonadati</taxon>
        <taxon>Pseudomonadota</taxon>
        <taxon>Gammaproteobacteria</taxon>
        <taxon>Nevskiales</taxon>
        <taxon>Nevskiaceae</taxon>
        <taxon>Panacagrimonas</taxon>
    </lineage>
</organism>
<dbReference type="PRINTS" id="PR00420">
    <property type="entry name" value="RNGMNOXGNASE"/>
</dbReference>
<evidence type="ECO:0000256" key="2">
    <source>
        <dbReference type="ARBA" id="ARBA00022630"/>
    </source>
</evidence>
<evidence type="ECO:0000313" key="5">
    <source>
        <dbReference type="EMBL" id="TDU28249.1"/>
    </source>
</evidence>